<evidence type="ECO:0000313" key="3">
    <source>
        <dbReference type="Proteomes" id="UP000193218"/>
    </source>
</evidence>
<comment type="caution">
    <text evidence="2">The sequence shown here is derived from an EMBL/GenBank/DDBJ whole genome shotgun (WGS) entry which is preliminary data.</text>
</comment>
<sequence>MPRRARSPESSESEGAQFVFGSKRQILALPRRAQDVKQRPVAQSTSRASSKEPPAKVRRLEYRQPREPFRSDDASRSGEKSSFKGYREPSRIPSDKSDLSSHSLSYGTSDDAASTDRALTIIECELGSERESSPICSDECEGDEIDLDLDLWESSPSPMPIKSGHPSLTWTRDARSISEKISLHLAAPRSASVASSTKKTRGEKRRRALESFRGQKRRRGDVTSDEETDTSDGEASSTRQYKVKSPRVTMMYAAPTTTTTSSNNIAQVALGPTASIVDLARRIGQLDATSSDIIMHTDSEGEEDEAIVSAALSPILPDSPISDQIPFEGVSVRSMEPVQLSAPGLCVPKQHQQQQQRDARSESRRQREEARKSNTKAPIWTQMSAADPRRVFWAKYMSSTRRARPRPRNDEYDTKLPGQRTARHLRQTVHGPSRSDSMRVPRPGTMKGSSSNTICIGQIHILLLTQMIAHQRWRRDVKLEITAKALHNLPPMRAFFVDPWWRRQVVSEEEEEVAVENGLLPPVDVGHVDLKAAEVFFHRPSAMREHSVSVESEEQVEGEAAVDDEPTEHDILDEVSDVDRDGDEDDVSEFGFESDVSDGDDPKDVSAADARLTADRKRRARSESTEPRESALERSRRINESIVQDMSRRAAFHAAREARYAASRDAGAPTAPFGATATTVTVTAISPVVISPMPRRIAPIVFARSGHPDRELVAQDTAVRSSVTSELRRNSVVSIFSEDVESVLDASEDLERESRSVSPVESTTTTSTISEPPNYDDLEPTPPLSLPLSRATIVNLARANPHQILPPPYQAALPLRGAAYSSQRTPSPPPPFNAQTDAVTLIPPHFDPFNGDSHDDPFQRDTDALEAMEERRLVGSFPGTGVDSRRTLGRASSNISISAVNPIRGNAIVQAVEGRTSSNRRPRSQVVLAQLAVLAYSGSIDRPDYSFDAAGDMEQGDEDDLSAELEEVDRDDDQDESSGELQTGSTLVGGLRRWVGRFWG</sequence>
<feature type="compositionally biased region" description="Acidic residues" evidence="1">
    <location>
        <begin position="551"/>
        <end position="588"/>
    </location>
</feature>
<feature type="region of interest" description="Disordered" evidence="1">
    <location>
        <begin position="346"/>
        <end position="381"/>
    </location>
</feature>
<feature type="compositionally biased region" description="Acidic residues" evidence="1">
    <location>
        <begin position="954"/>
        <end position="978"/>
    </location>
</feature>
<dbReference type="RefSeq" id="XP_021872243.1">
    <property type="nucleotide sequence ID" value="XM_022018035.1"/>
</dbReference>
<organism evidence="2 3">
    <name type="scientific">Kockovaella imperatae</name>
    <dbReference type="NCBI Taxonomy" id="4999"/>
    <lineage>
        <taxon>Eukaryota</taxon>
        <taxon>Fungi</taxon>
        <taxon>Dikarya</taxon>
        <taxon>Basidiomycota</taxon>
        <taxon>Agaricomycotina</taxon>
        <taxon>Tremellomycetes</taxon>
        <taxon>Tremellales</taxon>
        <taxon>Cuniculitremaceae</taxon>
        <taxon>Kockovaella</taxon>
    </lineage>
</organism>
<dbReference type="EMBL" id="NBSH01000004">
    <property type="protein sequence ID" value="ORX38321.1"/>
    <property type="molecule type" value="Genomic_DNA"/>
</dbReference>
<feature type="compositionally biased region" description="Basic residues" evidence="1">
    <location>
        <begin position="198"/>
        <end position="207"/>
    </location>
</feature>
<feature type="region of interest" description="Disordered" evidence="1">
    <location>
        <begin position="747"/>
        <end position="779"/>
    </location>
</feature>
<dbReference type="AlphaFoldDB" id="A0A1Y1UJU1"/>
<feature type="region of interest" description="Disordered" evidence="1">
    <location>
        <begin position="544"/>
        <end position="637"/>
    </location>
</feature>
<feature type="compositionally biased region" description="Basic and acidic residues" evidence="1">
    <location>
        <begin position="357"/>
        <end position="372"/>
    </location>
</feature>
<keyword evidence="3" id="KW-1185">Reference proteome</keyword>
<protein>
    <submittedName>
        <fullName evidence="2">Uncharacterized protein</fullName>
    </submittedName>
</protein>
<feature type="region of interest" description="Disordered" evidence="1">
    <location>
        <begin position="1"/>
        <end position="113"/>
    </location>
</feature>
<proteinExistence type="predicted"/>
<feature type="compositionally biased region" description="Low complexity" evidence="1">
    <location>
        <begin position="100"/>
        <end position="111"/>
    </location>
</feature>
<dbReference type="InParanoid" id="A0A1Y1UJU1"/>
<feature type="compositionally biased region" description="Basic and acidic residues" evidence="1">
    <location>
        <begin position="49"/>
        <end position="99"/>
    </location>
</feature>
<feature type="region of interest" description="Disordered" evidence="1">
    <location>
        <begin position="399"/>
        <end position="451"/>
    </location>
</feature>
<evidence type="ECO:0000313" key="2">
    <source>
        <dbReference type="EMBL" id="ORX38321.1"/>
    </source>
</evidence>
<gene>
    <name evidence="2" type="ORF">BD324DRAFT_649696</name>
</gene>
<feature type="region of interest" description="Disordered" evidence="1">
    <location>
        <begin position="182"/>
        <end position="242"/>
    </location>
</feature>
<feature type="compositionally biased region" description="Basic and acidic residues" evidence="1">
    <location>
        <begin position="621"/>
        <end position="637"/>
    </location>
</feature>
<dbReference type="Proteomes" id="UP000193218">
    <property type="component" value="Unassembled WGS sequence"/>
</dbReference>
<accession>A0A1Y1UJU1</accession>
<dbReference type="GeneID" id="33559844"/>
<name>A0A1Y1UJU1_9TREE</name>
<feature type="compositionally biased region" description="Acidic residues" evidence="1">
    <location>
        <begin position="223"/>
        <end position="232"/>
    </location>
</feature>
<feature type="region of interest" description="Disordered" evidence="1">
    <location>
        <begin position="946"/>
        <end position="985"/>
    </location>
</feature>
<feature type="compositionally biased region" description="Low complexity" evidence="1">
    <location>
        <begin position="756"/>
        <end position="772"/>
    </location>
</feature>
<evidence type="ECO:0000256" key="1">
    <source>
        <dbReference type="SAM" id="MobiDB-lite"/>
    </source>
</evidence>
<reference evidence="2 3" key="1">
    <citation type="submission" date="2017-03" db="EMBL/GenBank/DDBJ databases">
        <title>Widespread Adenine N6-methylation of Active Genes in Fungi.</title>
        <authorList>
            <consortium name="DOE Joint Genome Institute"/>
            <person name="Mondo S.J."/>
            <person name="Dannebaum R.O."/>
            <person name="Kuo R.C."/>
            <person name="Louie K.B."/>
            <person name="Bewick A.J."/>
            <person name="Labutti K."/>
            <person name="Haridas S."/>
            <person name="Kuo A."/>
            <person name="Salamov A."/>
            <person name="Ahrendt S.R."/>
            <person name="Lau R."/>
            <person name="Bowen B.P."/>
            <person name="Lipzen A."/>
            <person name="Sullivan W."/>
            <person name="Andreopoulos W.B."/>
            <person name="Clum A."/>
            <person name="Lindquist E."/>
            <person name="Daum C."/>
            <person name="Northen T.R."/>
            <person name="Ramamoorthy G."/>
            <person name="Schmitz R.J."/>
            <person name="Gryganskyi A."/>
            <person name="Culley D."/>
            <person name="Magnuson J."/>
            <person name="James T.Y."/>
            <person name="O'Malley M.A."/>
            <person name="Stajich J.E."/>
            <person name="Spatafora J.W."/>
            <person name="Visel A."/>
            <person name="Grigoriev I.V."/>
        </authorList>
    </citation>
    <scope>NUCLEOTIDE SEQUENCE [LARGE SCALE GENOMIC DNA]</scope>
    <source>
        <strain evidence="2 3">NRRL Y-17943</strain>
    </source>
</reference>